<keyword evidence="1" id="KW-0732">Signal</keyword>
<dbReference type="AlphaFoldDB" id="A0A2S6ISZ9"/>
<dbReference type="Pfam" id="PF08310">
    <property type="entry name" value="LGFP"/>
    <property type="match status" value="2"/>
</dbReference>
<organism evidence="2 3">
    <name type="scientific">Kineococcus xinjiangensis</name>
    <dbReference type="NCBI Taxonomy" id="512762"/>
    <lineage>
        <taxon>Bacteria</taxon>
        <taxon>Bacillati</taxon>
        <taxon>Actinomycetota</taxon>
        <taxon>Actinomycetes</taxon>
        <taxon>Kineosporiales</taxon>
        <taxon>Kineosporiaceae</taxon>
        <taxon>Kineococcus</taxon>
    </lineage>
</organism>
<gene>
    <name evidence="2" type="ORF">CLV92_104119</name>
</gene>
<comment type="caution">
    <text evidence="2">The sequence shown here is derived from an EMBL/GenBank/DDBJ whole genome shotgun (WGS) entry which is preliminary data.</text>
</comment>
<dbReference type="Proteomes" id="UP000239485">
    <property type="component" value="Unassembled WGS sequence"/>
</dbReference>
<protein>
    <submittedName>
        <fullName evidence="2">LGFP repeat-containing protein</fullName>
    </submittedName>
</protein>
<reference evidence="2 3" key="1">
    <citation type="submission" date="2018-02" db="EMBL/GenBank/DDBJ databases">
        <title>Genomic Encyclopedia of Archaeal and Bacterial Type Strains, Phase II (KMG-II): from individual species to whole genera.</title>
        <authorList>
            <person name="Goeker M."/>
        </authorList>
    </citation>
    <scope>NUCLEOTIDE SEQUENCE [LARGE SCALE GENOMIC DNA]</scope>
    <source>
        <strain evidence="2 3">DSM 22857</strain>
    </source>
</reference>
<evidence type="ECO:0000313" key="3">
    <source>
        <dbReference type="Proteomes" id="UP000239485"/>
    </source>
</evidence>
<dbReference type="RefSeq" id="WP_104432129.1">
    <property type="nucleotide sequence ID" value="NZ_PTJD01000004.1"/>
</dbReference>
<name>A0A2S6ISZ9_9ACTN</name>
<accession>A0A2S6ISZ9</accession>
<evidence type="ECO:0000313" key="2">
    <source>
        <dbReference type="EMBL" id="PPK97300.1"/>
    </source>
</evidence>
<dbReference type="EMBL" id="PTJD01000004">
    <property type="protein sequence ID" value="PPK97300.1"/>
    <property type="molecule type" value="Genomic_DNA"/>
</dbReference>
<dbReference type="InterPro" id="IPR013207">
    <property type="entry name" value="LGFP"/>
</dbReference>
<evidence type="ECO:0000256" key="1">
    <source>
        <dbReference type="SAM" id="SignalP"/>
    </source>
</evidence>
<feature type="signal peptide" evidence="1">
    <location>
        <begin position="1"/>
        <end position="25"/>
    </location>
</feature>
<feature type="chain" id="PRO_5015642101" evidence="1">
    <location>
        <begin position="26"/>
        <end position="328"/>
    </location>
</feature>
<proteinExistence type="predicted"/>
<keyword evidence="3" id="KW-1185">Reference proteome</keyword>
<sequence>MKRPLAAVAGLAVLLPLATAAPASAAAATVSGAKADPTCVVGTPGAFVWFDHRGAGSGTRFVVERNGQVVGEVRRSGDGRAGVQTGALPTGEQTLRVRAEGGGSVDVPVRVGTCDMWRDPADYNATSNRPIGVVDASQSYPVVGGQVWFGDTGELYGTPRGLHAVGGAINHRYWTMDATAGPLGLPLGSEFGLPAPRYGYYQNFERGNIYWSPRTGAHAVLGEINRRYAAMGWERSWLGLPVTSEQPTPARRGAFSHFEGGSIYWSPQKGAHAVGGAIGVEWARLGHENSWLGFPQSGEYQSGEHRRIDFEHGYLVWTPQRGVQAFRW</sequence>
<dbReference type="OrthoDB" id="514320at2"/>